<dbReference type="EMBL" id="JAAQOM010000004">
    <property type="protein sequence ID" value="NIA53556.1"/>
    <property type="molecule type" value="Genomic_DNA"/>
</dbReference>
<proteinExistence type="predicted"/>
<dbReference type="Proteomes" id="UP000716322">
    <property type="component" value="Unassembled WGS sequence"/>
</dbReference>
<evidence type="ECO:0000259" key="2">
    <source>
        <dbReference type="PROSITE" id="PS51352"/>
    </source>
</evidence>
<sequence>MRLRFLFARTCAALVLSVSTLAWAGAPAAGDTAPDDLGMTLKGTPVHLKDYAGKAVVISFWASWCKYCLKELPILYNVQKAAKGRLQVVAINTEDEEIFEKLSRAMRTLEIGMSYDPDETASKAYGVQGIPHMVVIGRDGKIVEVFRGYGESSLEPIVAAINKAIAAE</sequence>
<evidence type="ECO:0000313" key="3">
    <source>
        <dbReference type="EMBL" id="NIA53556.1"/>
    </source>
</evidence>
<dbReference type="PANTHER" id="PTHR42852:SF13">
    <property type="entry name" value="PROTEIN DIPZ"/>
    <property type="match status" value="1"/>
</dbReference>
<dbReference type="InterPro" id="IPR013766">
    <property type="entry name" value="Thioredoxin_domain"/>
</dbReference>
<dbReference type="CDD" id="cd02966">
    <property type="entry name" value="TlpA_like_family"/>
    <property type="match status" value="1"/>
</dbReference>
<keyword evidence="4" id="KW-1185">Reference proteome</keyword>
<comment type="caution">
    <text evidence="3">The sequence shown here is derived from an EMBL/GenBank/DDBJ whole genome shotgun (WGS) entry which is preliminary data.</text>
</comment>
<dbReference type="PANTHER" id="PTHR42852">
    <property type="entry name" value="THIOL:DISULFIDE INTERCHANGE PROTEIN DSBE"/>
    <property type="match status" value="1"/>
</dbReference>
<protein>
    <submittedName>
        <fullName evidence="3">TlpA family protein disulfide reductase</fullName>
    </submittedName>
</protein>
<dbReference type="RefSeq" id="WP_166858244.1">
    <property type="nucleotide sequence ID" value="NZ_JAAQOM010000004.1"/>
</dbReference>
<dbReference type="PROSITE" id="PS51352">
    <property type="entry name" value="THIOREDOXIN_2"/>
    <property type="match status" value="1"/>
</dbReference>
<dbReference type="InterPro" id="IPR050553">
    <property type="entry name" value="Thioredoxin_ResA/DsbE_sf"/>
</dbReference>
<reference evidence="3 4" key="1">
    <citation type="submission" date="2020-03" db="EMBL/GenBank/DDBJ databases">
        <title>Genome sequence of strain Massilia sp. TW-1.</title>
        <authorList>
            <person name="Chaudhary D.K."/>
        </authorList>
    </citation>
    <scope>NUCLEOTIDE SEQUENCE [LARGE SCALE GENOMIC DNA]</scope>
    <source>
        <strain evidence="3 4">TW-1</strain>
    </source>
</reference>
<name>A0ABX0P8E5_9BURK</name>
<feature type="chain" id="PRO_5047189797" evidence="1">
    <location>
        <begin position="25"/>
        <end position="168"/>
    </location>
</feature>
<dbReference type="SUPFAM" id="SSF52833">
    <property type="entry name" value="Thioredoxin-like"/>
    <property type="match status" value="1"/>
</dbReference>
<dbReference type="Gene3D" id="3.40.30.10">
    <property type="entry name" value="Glutaredoxin"/>
    <property type="match status" value="1"/>
</dbReference>
<gene>
    <name evidence="3" type="ORF">HAV22_07810</name>
</gene>
<dbReference type="InterPro" id="IPR013740">
    <property type="entry name" value="Redoxin"/>
</dbReference>
<organism evidence="3 4">
    <name type="scientific">Telluria antibiotica</name>
    <dbReference type="NCBI Taxonomy" id="2717319"/>
    <lineage>
        <taxon>Bacteria</taxon>
        <taxon>Pseudomonadati</taxon>
        <taxon>Pseudomonadota</taxon>
        <taxon>Betaproteobacteria</taxon>
        <taxon>Burkholderiales</taxon>
        <taxon>Oxalobacteraceae</taxon>
        <taxon>Telluria group</taxon>
        <taxon>Telluria</taxon>
    </lineage>
</organism>
<keyword evidence="1" id="KW-0732">Signal</keyword>
<feature type="signal peptide" evidence="1">
    <location>
        <begin position="1"/>
        <end position="24"/>
    </location>
</feature>
<dbReference type="Pfam" id="PF08534">
    <property type="entry name" value="Redoxin"/>
    <property type="match status" value="1"/>
</dbReference>
<dbReference type="InterPro" id="IPR036249">
    <property type="entry name" value="Thioredoxin-like_sf"/>
</dbReference>
<feature type="domain" description="Thioredoxin" evidence="2">
    <location>
        <begin position="27"/>
        <end position="166"/>
    </location>
</feature>
<evidence type="ECO:0000256" key="1">
    <source>
        <dbReference type="SAM" id="SignalP"/>
    </source>
</evidence>
<evidence type="ECO:0000313" key="4">
    <source>
        <dbReference type="Proteomes" id="UP000716322"/>
    </source>
</evidence>
<accession>A0ABX0P8E5</accession>